<name>A0A5J5AFB0_9ASTE</name>
<reference evidence="2 3" key="1">
    <citation type="submission" date="2019-09" db="EMBL/GenBank/DDBJ databases">
        <title>A chromosome-level genome assembly of the Chinese tupelo Nyssa sinensis.</title>
        <authorList>
            <person name="Yang X."/>
            <person name="Kang M."/>
            <person name="Yang Y."/>
            <person name="Xiong H."/>
            <person name="Wang M."/>
            <person name="Zhang Z."/>
            <person name="Wang Z."/>
            <person name="Wu H."/>
            <person name="Ma T."/>
            <person name="Liu J."/>
            <person name="Xi Z."/>
        </authorList>
    </citation>
    <scope>NUCLEOTIDE SEQUENCE [LARGE SCALE GENOMIC DNA]</scope>
    <source>
        <strain evidence="2">J267</strain>
        <tissue evidence="2">Leaf</tissue>
    </source>
</reference>
<keyword evidence="3" id="KW-1185">Reference proteome</keyword>
<dbReference type="EMBL" id="CM018045">
    <property type="protein sequence ID" value="KAA8528868.1"/>
    <property type="molecule type" value="Genomic_DNA"/>
</dbReference>
<proteinExistence type="predicted"/>
<gene>
    <name evidence="2" type="ORF">F0562_036223</name>
</gene>
<feature type="compositionally biased region" description="Basic and acidic residues" evidence="1">
    <location>
        <begin position="43"/>
        <end position="53"/>
    </location>
</feature>
<sequence>MGSIIGGVIEEFDLHKGLQVENKRAGFDGRPSSSGGALQSGEKTVDRERERKIGTIGGKPEGMEEATVGGLGFRIVCDVAVLSMAMVMTRLIR</sequence>
<dbReference type="Proteomes" id="UP000325577">
    <property type="component" value="Linkage Group LG21"/>
</dbReference>
<protein>
    <submittedName>
        <fullName evidence="2">Uncharacterized protein</fullName>
    </submittedName>
</protein>
<evidence type="ECO:0000313" key="3">
    <source>
        <dbReference type="Proteomes" id="UP000325577"/>
    </source>
</evidence>
<dbReference type="AlphaFoldDB" id="A0A5J5AFB0"/>
<accession>A0A5J5AFB0</accession>
<evidence type="ECO:0000256" key="1">
    <source>
        <dbReference type="SAM" id="MobiDB-lite"/>
    </source>
</evidence>
<feature type="region of interest" description="Disordered" evidence="1">
    <location>
        <begin position="23"/>
        <end position="61"/>
    </location>
</feature>
<organism evidence="2 3">
    <name type="scientific">Nyssa sinensis</name>
    <dbReference type="NCBI Taxonomy" id="561372"/>
    <lineage>
        <taxon>Eukaryota</taxon>
        <taxon>Viridiplantae</taxon>
        <taxon>Streptophyta</taxon>
        <taxon>Embryophyta</taxon>
        <taxon>Tracheophyta</taxon>
        <taxon>Spermatophyta</taxon>
        <taxon>Magnoliopsida</taxon>
        <taxon>eudicotyledons</taxon>
        <taxon>Gunneridae</taxon>
        <taxon>Pentapetalae</taxon>
        <taxon>asterids</taxon>
        <taxon>Cornales</taxon>
        <taxon>Nyssaceae</taxon>
        <taxon>Nyssa</taxon>
    </lineage>
</organism>
<evidence type="ECO:0000313" key="2">
    <source>
        <dbReference type="EMBL" id="KAA8528868.1"/>
    </source>
</evidence>